<organism evidence="2 3">
    <name type="scientific">Echria macrotheca</name>
    <dbReference type="NCBI Taxonomy" id="438768"/>
    <lineage>
        <taxon>Eukaryota</taxon>
        <taxon>Fungi</taxon>
        <taxon>Dikarya</taxon>
        <taxon>Ascomycota</taxon>
        <taxon>Pezizomycotina</taxon>
        <taxon>Sordariomycetes</taxon>
        <taxon>Sordariomycetidae</taxon>
        <taxon>Sordariales</taxon>
        <taxon>Schizotheciaceae</taxon>
        <taxon>Echria</taxon>
    </lineage>
</organism>
<dbReference type="PANTHER" id="PTHR35394">
    <property type="entry name" value="DUF3176 DOMAIN-CONTAINING PROTEIN"/>
    <property type="match status" value="1"/>
</dbReference>
<sequence length="562" mass="60563">MLIKIDGMALDDWVFRIQPNSVISVCMTISKSALLFSISECISQSKWLQFRRAPRPLSMLDRFDEASRGPWGSTRLVFCPRAAGLVAWLGALLTVICFATDPFSQQILAFPSRNVASPTAVAEIAVSQSLKRISSAAVHGAVLGSLYTPRDHYITYNCTTSTCEWDVPVTSLGVCSSCRNLSSLIAPNCTTTPGPLFPNNSAEPGQAWSFSTTACIYTVKPDISLAAYIQTLSLPGANGRHAEYASQYTRNKIASTNLALGSTINPKITYWVSTVLSFTTRYDNGRDLTQEGIALPPLDLAVLQPELTACGMYYCAQIFDPSMRVTNGTLVHASHFPASYPLSPALPGDASQLMWPPGDNNDINETTLPTTSDRPPPPMFTVSQQAQHMLEGALRSIFSVTKTAGNDDFGGSFPDPDSGLDGLSTPAYRNVSAAWASIAASLSGQIRTAGGSQVAVGRAMVDETFVRVSWGWMALPLGLVVCVGLLLGITVHRNWTERIWKGSSVALVAHQLTGCEREMEEEGLGCLEMMGKFAKGVNVSLEADTGLDGASRQRYNFVRALS</sequence>
<dbReference type="Pfam" id="PF11374">
    <property type="entry name" value="DUF3176"/>
    <property type="match status" value="1"/>
</dbReference>
<accession>A0AAJ0B3N4</accession>
<dbReference type="Proteomes" id="UP001239445">
    <property type="component" value="Unassembled WGS sequence"/>
</dbReference>
<keyword evidence="1" id="KW-0812">Transmembrane</keyword>
<feature type="transmembrane region" description="Helical" evidence="1">
    <location>
        <begin position="470"/>
        <end position="491"/>
    </location>
</feature>
<evidence type="ECO:0000313" key="2">
    <source>
        <dbReference type="EMBL" id="KAK1751100.1"/>
    </source>
</evidence>
<comment type="caution">
    <text evidence="2">The sequence shown here is derived from an EMBL/GenBank/DDBJ whole genome shotgun (WGS) entry which is preliminary data.</text>
</comment>
<name>A0AAJ0B3N4_9PEZI</name>
<dbReference type="EMBL" id="MU839843">
    <property type="protein sequence ID" value="KAK1751100.1"/>
    <property type="molecule type" value="Genomic_DNA"/>
</dbReference>
<keyword evidence="1" id="KW-1133">Transmembrane helix</keyword>
<evidence type="ECO:0000256" key="1">
    <source>
        <dbReference type="SAM" id="Phobius"/>
    </source>
</evidence>
<evidence type="ECO:0000313" key="3">
    <source>
        <dbReference type="Proteomes" id="UP001239445"/>
    </source>
</evidence>
<proteinExistence type="predicted"/>
<gene>
    <name evidence="2" type="ORF">QBC47DRAFT_417524</name>
</gene>
<keyword evidence="1" id="KW-0472">Membrane</keyword>
<dbReference type="InterPro" id="IPR021514">
    <property type="entry name" value="DUF3176"/>
</dbReference>
<protein>
    <submittedName>
        <fullName evidence="2">Uncharacterized protein</fullName>
    </submittedName>
</protein>
<keyword evidence="3" id="KW-1185">Reference proteome</keyword>
<dbReference type="AlphaFoldDB" id="A0AAJ0B3N4"/>
<dbReference type="PANTHER" id="PTHR35394:SF5">
    <property type="entry name" value="DUF3176 DOMAIN-CONTAINING PROTEIN"/>
    <property type="match status" value="1"/>
</dbReference>
<reference evidence="2" key="1">
    <citation type="submission" date="2023-06" db="EMBL/GenBank/DDBJ databases">
        <title>Genome-scale phylogeny and comparative genomics of the fungal order Sordariales.</title>
        <authorList>
            <consortium name="Lawrence Berkeley National Laboratory"/>
            <person name="Hensen N."/>
            <person name="Bonometti L."/>
            <person name="Westerberg I."/>
            <person name="Brannstrom I.O."/>
            <person name="Guillou S."/>
            <person name="Cros-Aarteil S."/>
            <person name="Calhoun S."/>
            <person name="Haridas S."/>
            <person name="Kuo A."/>
            <person name="Mondo S."/>
            <person name="Pangilinan J."/>
            <person name="Riley R."/>
            <person name="Labutti K."/>
            <person name="Andreopoulos B."/>
            <person name="Lipzen A."/>
            <person name="Chen C."/>
            <person name="Yanf M."/>
            <person name="Daum C."/>
            <person name="Ng V."/>
            <person name="Clum A."/>
            <person name="Steindorff A."/>
            <person name="Ohm R."/>
            <person name="Martin F."/>
            <person name="Silar P."/>
            <person name="Natvig D."/>
            <person name="Lalanne C."/>
            <person name="Gautier V."/>
            <person name="Ament-Velasquez S.L."/>
            <person name="Kruys A."/>
            <person name="Hutchinson M.I."/>
            <person name="Powell A.J."/>
            <person name="Barry K."/>
            <person name="Miller A.N."/>
            <person name="Grigoriev I.V."/>
            <person name="Debuchy R."/>
            <person name="Gladieux P."/>
            <person name="Thoren M.H."/>
            <person name="Johannesson H."/>
        </authorList>
    </citation>
    <scope>NUCLEOTIDE SEQUENCE</scope>
    <source>
        <strain evidence="2">PSN4</strain>
    </source>
</reference>